<dbReference type="Proteomes" id="UP000241346">
    <property type="component" value="Unassembled WGS sequence"/>
</dbReference>
<dbReference type="PROSITE" id="PS00149">
    <property type="entry name" value="SULFATASE_2"/>
    <property type="match status" value="1"/>
</dbReference>
<evidence type="ECO:0000256" key="4">
    <source>
        <dbReference type="ARBA" id="ARBA00022837"/>
    </source>
</evidence>
<keyword evidence="4" id="KW-0106">Calcium</keyword>
<keyword evidence="3" id="KW-0378">Hydrolase</keyword>
<keyword evidence="5" id="KW-0732">Signal</keyword>
<feature type="chain" id="PRO_5015437392" evidence="5">
    <location>
        <begin position="31"/>
        <end position="482"/>
    </location>
</feature>
<evidence type="ECO:0000256" key="5">
    <source>
        <dbReference type="SAM" id="SignalP"/>
    </source>
</evidence>
<dbReference type="AlphaFoldDB" id="A0A2T3NM66"/>
<dbReference type="CDD" id="cd16144">
    <property type="entry name" value="ARS_like"/>
    <property type="match status" value="1"/>
</dbReference>
<dbReference type="InterPro" id="IPR050738">
    <property type="entry name" value="Sulfatase"/>
</dbReference>
<name>A0A2T3NM66_9GAMM</name>
<dbReference type="RefSeq" id="WP_107297210.1">
    <property type="nucleotide sequence ID" value="NZ_PYMB01000001.1"/>
</dbReference>
<evidence type="ECO:0000256" key="1">
    <source>
        <dbReference type="ARBA" id="ARBA00008779"/>
    </source>
</evidence>
<dbReference type="PROSITE" id="PS00523">
    <property type="entry name" value="SULFATASE_1"/>
    <property type="match status" value="1"/>
</dbReference>
<evidence type="ECO:0000256" key="2">
    <source>
        <dbReference type="ARBA" id="ARBA00022723"/>
    </source>
</evidence>
<dbReference type="InterPro" id="IPR024607">
    <property type="entry name" value="Sulfatase_CS"/>
</dbReference>
<dbReference type="PANTHER" id="PTHR42693">
    <property type="entry name" value="ARYLSULFATASE FAMILY MEMBER"/>
    <property type="match status" value="1"/>
</dbReference>
<dbReference type="PANTHER" id="PTHR42693:SF53">
    <property type="entry name" value="ENDO-4-O-SULFATASE"/>
    <property type="match status" value="1"/>
</dbReference>
<dbReference type="Gene3D" id="3.40.720.10">
    <property type="entry name" value="Alkaline Phosphatase, subunit A"/>
    <property type="match status" value="1"/>
</dbReference>
<dbReference type="Pfam" id="PF00884">
    <property type="entry name" value="Sulfatase"/>
    <property type="match status" value="1"/>
</dbReference>
<reference evidence="7 8" key="1">
    <citation type="submission" date="2018-03" db="EMBL/GenBank/DDBJ databases">
        <title>Whole genome sequencing of Histamine producing bacteria.</title>
        <authorList>
            <person name="Butler K."/>
        </authorList>
    </citation>
    <scope>NUCLEOTIDE SEQUENCE [LARGE SCALE GENOMIC DNA]</scope>
    <source>
        <strain evidence="7 8">DSM 19138</strain>
    </source>
</reference>
<dbReference type="OrthoDB" id="9803751at2"/>
<dbReference type="InterPro" id="IPR000917">
    <property type="entry name" value="Sulfatase_N"/>
</dbReference>
<proteinExistence type="inferred from homology"/>
<accession>A0A2T3NM66</accession>
<keyword evidence="2" id="KW-0479">Metal-binding</keyword>
<organism evidence="7 8">
    <name type="scientific">Photobacterium rosenbergii</name>
    <dbReference type="NCBI Taxonomy" id="294936"/>
    <lineage>
        <taxon>Bacteria</taxon>
        <taxon>Pseudomonadati</taxon>
        <taxon>Pseudomonadota</taxon>
        <taxon>Gammaproteobacteria</taxon>
        <taxon>Vibrionales</taxon>
        <taxon>Vibrionaceae</taxon>
        <taxon>Photobacterium</taxon>
    </lineage>
</organism>
<evidence type="ECO:0000259" key="6">
    <source>
        <dbReference type="Pfam" id="PF00884"/>
    </source>
</evidence>
<dbReference type="Gene3D" id="3.30.1120.10">
    <property type="match status" value="1"/>
</dbReference>
<dbReference type="InterPro" id="IPR017850">
    <property type="entry name" value="Alkaline_phosphatase_core_sf"/>
</dbReference>
<feature type="signal peptide" evidence="5">
    <location>
        <begin position="1"/>
        <end position="30"/>
    </location>
</feature>
<gene>
    <name evidence="7" type="ORF">C9J01_06235</name>
</gene>
<evidence type="ECO:0000256" key="3">
    <source>
        <dbReference type="ARBA" id="ARBA00022801"/>
    </source>
</evidence>
<evidence type="ECO:0000313" key="8">
    <source>
        <dbReference type="Proteomes" id="UP000241346"/>
    </source>
</evidence>
<dbReference type="GO" id="GO:0004065">
    <property type="term" value="F:arylsulfatase activity"/>
    <property type="evidence" value="ECO:0007669"/>
    <property type="project" value="TreeGrafter"/>
</dbReference>
<dbReference type="SUPFAM" id="SSF53649">
    <property type="entry name" value="Alkaline phosphatase-like"/>
    <property type="match status" value="1"/>
</dbReference>
<protein>
    <submittedName>
        <fullName evidence="7">Sulfatase</fullName>
    </submittedName>
</protein>
<feature type="domain" description="Sulfatase N-terminal" evidence="6">
    <location>
        <begin position="42"/>
        <end position="365"/>
    </location>
</feature>
<sequence length="482" mass="54147">MMSSTINKRKFSPIWPVAASLAMMSLPCAAAVQAESADAKQPNVLLIFADDLGYADTGFQNQSNDVRTPNLDRLAEDGVIFEAGYVTAPVCGPSRAGMLTGRYQQRFGAHDNVGPYILEKGIEQGVPANIPTIGHYFQDAGYKTAVIGKWHDGDAKQFWPQNRGFDEFFGFNNGAADYFVGARNEENSKNAPFSSIYHNDQLVPPFDEYLTDKFGDEAVNFIETNKDQPFFLYVPFNAIHGPQQALEEDLQRFNHIENPKRRLAVAMNYNMDHNVGRIIAKLEEHQLMQDTLIIFLSDNGGKFLGKHGNESYNHPLRSEKGQVWDGGIRIPFSVTWKGTIPAGRTISDPIISLDILPTALAAAGIEASKEMQLDGVNLLPVLKGKTEHLDNRFLYWHMPNQAAIRDENWKLVMPNLADTNAHYELFHISSDIGESKNIADAHPEQVARLKAEFDAWSNDNMPQQWGWDKNHLKYTNGWRGRY</sequence>
<comment type="caution">
    <text evidence="7">The sequence shown here is derived from an EMBL/GenBank/DDBJ whole genome shotgun (WGS) entry which is preliminary data.</text>
</comment>
<dbReference type="EMBL" id="PYMB01000001">
    <property type="protein sequence ID" value="PSW16589.1"/>
    <property type="molecule type" value="Genomic_DNA"/>
</dbReference>
<comment type="similarity">
    <text evidence="1">Belongs to the sulfatase family.</text>
</comment>
<evidence type="ECO:0000313" key="7">
    <source>
        <dbReference type="EMBL" id="PSW16589.1"/>
    </source>
</evidence>
<dbReference type="GO" id="GO:0046872">
    <property type="term" value="F:metal ion binding"/>
    <property type="evidence" value="ECO:0007669"/>
    <property type="project" value="UniProtKB-KW"/>
</dbReference>